<gene>
    <name evidence="1" type="ORF">AVDCRST_MAG96-608</name>
</gene>
<protein>
    <submittedName>
        <fullName evidence="1">Uncharacterized protein</fullName>
    </submittedName>
</protein>
<proteinExistence type="predicted"/>
<accession>A0A6J4RJJ0</accession>
<evidence type="ECO:0000313" key="1">
    <source>
        <dbReference type="EMBL" id="CAA9474271.1"/>
    </source>
</evidence>
<name>A0A6J4RJJ0_9BACT</name>
<reference evidence="1" key="1">
    <citation type="submission" date="2020-02" db="EMBL/GenBank/DDBJ databases">
        <authorList>
            <person name="Meier V. D."/>
        </authorList>
    </citation>
    <scope>NUCLEOTIDE SEQUENCE</scope>
    <source>
        <strain evidence="1">AVDCRST_MAG96</strain>
    </source>
</reference>
<dbReference type="AlphaFoldDB" id="A0A6J4RJJ0"/>
<sequence>MPPTFCKGSVETNLLSHLLLTKTCRYRHQYSYTMAGFIFSHSDALALQVSLAMSP</sequence>
<dbReference type="EMBL" id="CADCVN010000230">
    <property type="protein sequence ID" value="CAA9474271.1"/>
    <property type="molecule type" value="Genomic_DNA"/>
</dbReference>
<organism evidence="1">
    <name type="scientific">uncultured Segetibacter sp</name>
    <dbReference type="NCBI Taxonomy" id="481133"/>
    <lineage>
        <taxon>Bacteria</taxon>
        <taxon>Pseudomonadati</taxon>
        <taxon>Bacteroidota</taxon>
        <taxon>Chitinophagia</taxon>
        <taxon>Chitinophagales</taxon>
        <taxon>Chitinophagaceae</taxon>
        <taxon>Segetibacter</taxon>
        <taxon>environmental samples</taxon>
    </lineage>
</organism>